<comment type="caution">
    <text evidence="1">The sequence shown here is derived from an EMBL/GenBank/DDBJ whole genome shotgun (WGS) entry which is preliminary data.</text>
</comment>
<accession>A0A4R4DWV5</accession>
<dbReference type="Pfam" id="PF18855">
    <property type="entry name" value="baeRF_family11"/>
    <property type="match status" value="1"/>
</dbReference>
<keyword evidence="2" id="KW-1185">Reference proteome</keyword>
<gene>
    <name evidence="1" type="ORF">EXY23_01870</name>
</gene>
<sequence>MDLPTRAEIETLGKHRGWPSVTIVLRTTPLTQAAQADRIALRNLLDTALAEVEALEAGPRLARAIRQPVEALIEDDAFWAEQANSLVLCLTPEGMRSFRLPNRLANQVEVSDRFHLKPLLRAIAFPHHAWVLAIGMGATRLVEVSAELQAQEVRVPDLPRDAGDATGRGSHITRKGDMASGLATSEHALMSRYARSVDRALRPVLAGREVPLILAAAEPMASLFRSICTYPHLAAEGIAGSPDHMPNHALAEAAGRVLDGLHAAELQRLGDLFARHGSQGRATTDIAQAARAATRGAVDTLLVDLDAQLPGTVGDEDGAIDLAAQANGRNYSITDEIARRTLNTGGRVLACRRADIPGGGELAAILRYPV</sequence>
<dbReference type="RefSeq" id="WP_240756660.1">
    <property type="nucleotide sequence ID" value="NZ_SKBM01000001.1"/>
</dbReference>
<reference evidence="1 2" key="1">
    <citation type="submission" date="2019-03" db="EMBL/GenBank/DDBJ databases">
        <title>Paracraurococcus aquatilis NE82 genome sequence.</title>
        <authorList>
            <person name="Zhao Y."/>
            <person name="Du Z."/>
        </authorList>
    </citation>
    <scope>NUCLEOTIDE SEQUENCE [LARGE SCALE GENOMIC DNA]</scope>
    <source>
        <strain evidence="1 2">NE82</strain>
    </source>
</reference>
<name>A0A4R4DWV5_9PROT</name>
<evidence type="ECO:0000313" key="1">
    <source>
        <dbReference type="EMBL" id="TCZ66878.1"/>
    </source>
</evidence>
<dbReference type="Proteomes" id="UP000295023">
    <property type="component" value="Unassembled WGS sequence"/>
</dbReference>
<evidence type="ECO:0008006" key="3">
    <source>
        <dbReference type="Google" id="ProtNLM"/>
    </source>
</evidence>
<dbReference type="AlphaFoldDB" id="A0A4R4DWV5"/>
<protein>
    <recommendedName>
        <fullName evidence="3">Chemotaxis protein</fullName>
    </recommendedName>
</protein>
<dbReference type="InterPro" id="IPR041638">
    <property type="entry name" value="BaeRF_family11"/>
</dbReference>
<proteinExistence type="predicted"/>
<dbReference type="EMBL" id="SKBM01000001">
    <property type="protein sequence ID" value="TCZ66878.1"/>
    <property type="molecule type" value="Genomic_DNA"/>
</dbReference>
<evidence type="ECO:0000313" key="2">
    <source>
        <dbReference type="Proteomes" id="UP000295023"/>
    </source>
</evidence>
<organism evidence="1 2">
    <name type="scientific">Roseicella aquatilis</name>
    <dbReference type="NCBI Taxonomy" id="2527868"/>
    <lineage>
        <taxon>Bacteria</taxon>
        <taxon>Pseudomonadati</taxon>
        <taxon>Pseudomonadota</taxon>
        <taxon>Alphaproteobacteria</taxon>
        <taxon>Acetobacterales</taxon>
        <taxon>Roseomonadaceae</taxon>
        <taxon>Roseicella</taxon>
    </lineage>
</organism>